<evidence type="ECO:0000313" key="2">
    <source>
        <dbReference type="Proteomes" id="UP000253551"/>
    </source>
</evidence>
<dbReference type="Proteomes" id="UP000253551">
    <property type="component" value="Unassembled WGS sequence"/>
</dbReference>
<protein>
    <recommendedName>
        <fullName evidence="3">3D domain-containing protein</fullName>
    </recommendedName>
</protein>
<organism evidence="1 2">
    <name type="scientific">Rhizopus stolonifer</name>
    <name type="common">Rhizopus nigricans</name>
    <dbReference type="NCBI Taxonomy" id="4846"/>
    <lineage>
        <taxon>Eukaryota</taxon>
        <taxon>Fungi</taxon>
        <taxon>Fungi incertae sedis</taxon>
        <taxon>Mucoromycota</taxon>
        <taxon>Mucoromycotina</taxon>
        <taxon>Mucoromycetes</taxon>
        <taxon>Mucorales</taxon>
        <taxon>Mucorineae</taxon>
        <taxon>Rhizopodaceae</taxon>
        <taxon>Rhizopus</taxon>
    </lineage>
</organism>
<sequence>MTTIAAPLEKRGLKSCYKKVRITQYWIPKEGDKDMTNNGKRITLNGSRNKSLKTSNGKLIAKVSKNTYEKFQMEGTGLLKSGVMVNLDSGNNSFMKLNRKKTPYGLGSNSDKLTPWVSVAANDIKRGTKLYIKELDGLKLPDGKVHNGCVRVDDQSWSYGGCQIDFFVLQFSAYEKLTNVIPDRVTAVQKHCTIKNYVNNSVKKWAVLKK</sequence>
<accession>A0A367JKU3</accession>
<dbReference type="AlphaFoldDB" id="A0A367JKU3"/>
<dbReference type="EMBL" id="PJQM01003139">
    <property type="protein sequence ID" value="RCH90557.1"/>
    <property type="molecule type" value="Genomic_DNA"/>
</dbReference>
<gene>
    <name evidence="1" type="ORF">CU098_000438</name>
</gene>
<keyword evidence="2" id="KW-1185">Reference proteome</keyword>
<reference evidence="1 2" key="1">
    <citation type="journal article" date="2018" name="G3 (Bethesda)">
        <title>Phylogenetic and Phylogenomic Definition of Rhizopus Species.</title>
        <authorList>
            <person name="Gryganskyi A.P."/>
            <person name="Golan J."/>
            <person name="Dolatabadi S."/>
            <person name="Mondo S."/>
            <person name="Robb S."/>
            <person name="Idnurm A."/>
            <person name="Muszewska A."/>
            <person name="Steczkiewicz K."/>
            <person name="Masonjones S."/>
            <person name="Liao H.L."/>
            <person name="Gajdeczka M.T."/>
            <person name="Anike F."/>
            <person name="Vuek A."/>
            <person name="Anishchenko I.M."/>
            <person name="Voigt K."/>
            <person name="de Hoog G.S."/>
            <person name="Smith M.E."/>
            <person name="Heitman J."/>
            <person name="Vilgalys R."/>
            <person name="Stajich J.E."/>
        </authorList>
    </citation>
    <scope>NUCLEOTIDE SEQUENCE [LARGE SCALE GENOMIC DNA]</scope>
    <source>
        <strain evidence="1 2">LSU 92-RS-03</strain>
    </source>
</reference>
<evidence type="ECO:0008006" key="3">
    <source>
        <dbReference type="Google" id="ProtNLM"/>
    </source>
</evidence>
<dbReference type="CDD" id="cd22785">
    <property type="entry name" value="DPBB_MltA-like"/>
    <property type="match status" value="1"/>
</dbReference>
<proteinExistence type="predicted"/>
<dbReference type="OrthoDB" id="5985073at2759"/>
<evidence type="ECO:0000313" key="1">
    <source>
        <dbReference type="EMBL" id="RCH90557.1"/>
    </source>
</evidence>
<comment type="caution">
    <text evidence="1">The sequence shown here is derived from an EMBL/GenBank/DDBJ whole genome shotgun (WGS) entry which is preliminary data.</text>
</comment>
<name>A0A367JKU3_RHIST</name>